<reference evidence="1" key="1">
    <citation type="journal article" date="2017" name="Nature">
        <title>The genome of Chenopodium quinoa.</title>
        <authorList>
            <person name="Jarvis D.E."/>
            <person name="Ho Y.S."/>
            <person name="Lightfoot D.J."/>
            <person name="Schmoeckel S.M."/>
            <person name="Li B."/>
            <person name="Borm T.J.A."/>
            <person name="Ohyanagi H."/>
            <person name="Mineta K."/>
            <person name="Michell C.T."/>
            <person name="Saber N."/>
            <person name="Kharbatia N.M."/>
            <person name="Rupper R.R."/>
            <person name="Sharp A.R."/>
            <person name="Dally N."/>
            <person name="Boughton B.A."/>
            <person name="Woo Y.H."/>
            <person name="Gao G."/>
            <person name="Schijlen E.G.W.M."/>
            <person name="Guo X."/>
            <person name="Momin A.A."/>
            <person name="Negrao S."/>
            <person name="Al-Babili S."/>
            <person name="Gehring C."/>
            <person name="Roessner U."/>
            <person name="Jung C."/>
            <person name="Murphy K."/>
            <person name="Arold S.T."/>
            <person name="Gojobori T."/>
            <person name="van der Linden C.G."/>
            <person name="van Loo E.N."/>
            <person name="Jellen E.N."/>
            <person name="Maughan P.J."/>
            <person name="Tester M."/>
        </authorList>
    </citation>
    <scope>NUCLEOTIDE SEQUENCE [LARGE SCALE GENOMIC DNA]</scope>
    <source>
        <strain evidence="1">cv. PI 614886</strain>
    </source>
</reference>
<name>A0A803LTT9_CHEQI</name>
<keyword evidence="2" id="KW-1185">Reference proteome</keyword>
<dbReference type="EnsemblPlants" id="AUR62018633-RA">
    <property type="protein sequence ID" value="AUR62018633-RA:cds"/>
    <property type="gene ID" value="AUR62018633"/>
</dbReference>
<evidence type="ECO:0000313" key="1">
    <source>
        <dbReference type="EnsemblPlants" id="AUR62018633-RA:cds"/>
    </source>
</evidence>
<reference evidence="1" key="2">
    <citation type="submission" date="2021-03" db="UniProtKB">
        <authorList>
            <consortium name="EnsemblPlants"/>
        </authorList>
    </citation>
    <scope>IDENTIFICATION</scope>
</reference>
<sequence>MIEVLKLDSFVAWIKLVRSMASNLANEGEGSSRFKRNLDGWKFPKIPIDQVYKKRMFRIFPSYAVTDYEKIITLKHKFLHLGLVQIAIKPLLRDGIGAPVVVCLRDARHLN</sequence>
<dbReference type="AlphaFoldDB" id="A0A803LTT9"/>
<evidence type="ECO:0000313" key="2">
    <source>
        <dbReference type="Proteomes" id="UP000596660"/>
    </source>
</evidence>
<dbReference type="OMA" id="VAWIKLV"/>
<accession>A0A803LTT9</accession>
<dbReference type="Pfam" id="PF01107">
    <property type="entry name" value="MP"/>
    <property type="match status" value="1"/>
</dbReference>
<dbReference type="InterPro" id="IPR028919">
    <property type="entry name" value="Viral_movement"/>
</dbReference>
<organism evidence="1 2">
    <name type="scientific">Chenopodium quinoa</name>
    <name type="common">Quinoa</name>
    <dbReference type="NCBI Taxonomy" id="63459"/>
    <lineage>
        <taxon>Eukaryota</taxon>
        <taxon>Viridiplantae</taxon>
        <taxon>Streptophyta</taxon>
        <taxon>Embryophyta</taxon>
        <taxon>Tracheophyta</taxon>
        <taxon>Spermatophyta</taxon>
        <taxon>Magnoliopsida</taxon>
        <taxon>eudicotyledons</taxon>
        <taxon>Gunneridae</taxon>
        <taxon>Pentapetalae</taxon>
        <taxon>Caryophyllales</taxon>
        <taxon>Chenopodiaceae</taxon>
        <taxon>Chenopodioideae</taxon>
        <taxon>Atripliceae</taxon>
        <taxon>Chenopodium</taxon>
    </lineage>
</organism>
<protein>
    <submittedName>
        <fullName evidence="1">Uncharacterized protein</fullName>
    </submittedName>
</protein>
<proteinExistence type="predicted"/>
<dbReference type="Gramene" id="AUR62018633-RA">
    <property type="protein sequence ID" value="AUR62018633-RA:cds"/>
    <property type="gene ID" value="AUR62018633"/>
</dbReference>
<dbReference type="Proteomes" id="UP000596660">
    <property type="component" value="Unplaced"/>
</dbReference>